<feature type="transmembrane region" description="Helical" evidence="5">
    <location>
        <begin position="266"/>
        <end position="285"/>
    </location>
</feature>
<evidence type="ECO:0000256" key="3">
    <source>
        <dbReference type="ARBA" id="ARBA00022989"/>
    </source>
</evidence>
<dbReference type="Pfam" id="PF04932">
    <property type="entry name" value="Wzy_C"/>
    <property type="match status" value="1"/>
</dbReference>
<feature type="domain" description="O-antigen ligase-related" evidence="6">
    <location>
        <begin position="181"/>
        <end position="388"/>
    </location>
</feature>
<sequence>MTWTLLIILTLAPFITLDSCFNYADLPQRAFVAFGVSALGVFMAFRGKYKMPRFGLPILACMGWACLSVLWAHNTTEAVWSLVYWGVITWLYFMTTTILAGNPKAVRTVLWALFAAGWGISVIGILQYLEFCLPIQQSVAPAATFANRNMAVQFIAMVWPVGFALWRQAGKAMYPVITHMCATMLAYIVVADNRTGWLVVCCQGVALAIMLSLKNSQEKSQASTSKTSRLKRIFSPKYALATLQKSPKTELKQSTRKNSSFHRRIALAYGLALFLFLISLGPDGIRFSSLTNMTHRVGTAVSEAAGQHDGKRDTSVALRKAIYLNSLEMFKDRPWFGFGIGNHKVFYPAYSQAAVKDRVFSEKIQLHNAHNDYLQWAVETGIVGVLLLCWLVFSVGRVAVAGAFQGGWQKISVLLGLVALAIAAMFSFPMQRSIPPMVGAVYLGILGCKNEVS</sequence>
<dbReference type="HOGENOM" id="CLU_603726_0_0_7"/>
<organism evidence="7 8">
    <name type="scientific">Desulfatibacillum aliphaticivorans</name>
    <dbReference type="NCBI Taxonomy" id="218208"/>
    <lineage>
        <taxon>Bacteria</taxon>
        <taxon>Pseudomonadati</taxon>
        <taxon>Thermodesulfobacteriota</taxon>
        <taxon>Desulfobacteria</taxon>
        <taxon>Desulfobacterales</taxon>
        <taxon>Desulfatibacillaceae</taxon>
        <taxon>Desulfatibacillum</taxon>
    </lineage>
</organism>
<feature type="transmembrane region" description="Helical" evidence="5">
    <location>
        <begin position="196"/>
        <end position="213"/>
    </location>
</feature>
<dbReference type="InterPro" id="IPR007016">
    <property type="entry name" value="O-antigen_ligase-rel_domated"/>
</dbReference>
<keyword evidence="4 5" id="KW-0472">Membrane</keyword>
<feature type="transmembrane region" description="Helical" evidence="5">
    <location>
        <begin position="30"/>
        <end position="47"/>
    </location>
</feature>
<dbReference type="AlphaFoldDB" id="B8FNG3"/>
<feature type="transmembrane region" description="Helical" evidence="5">
    <location>
        <begin position="149"/>
        <end position="166"/>
    </location>
</feature>
<feature type="transmembrane region" description="Helical" evidence="5">
    <location>
        <begin position="54"/>
        <end position="72"/>
    </location>
</feature>
<feature type="transmembrane region" description="Helical" evidence="5">
    <location>
        <begin position="173"/>
        <end position="190"/>
    </location>
</feature>
<name>B8FNG3_DESAL</name>
<dbReference type="KEGG" id="dal:Dalk_4566"/>
<evidence type="ECO:0000313" key="8">
    <source>
        <dbReference type="Proteomes" id="UP000000739"/>
    </source>
</evidence>
<comment type="subcellular location">
    <subcellularLocation>
        <location evidence="1">Membrane</location>
        <topology evidence="1">Multi-pass membrane protein</topology>
    </subcellularLocation>
</comment>
<gene>
    <name evidence="7" type="ordered locus">Dalk_4566</name>
</gene>
<keyword evidence="2 5" id="KW-0812">Transmembrane</keyword>
<evidence type="ECO:0000256" key="5">
    <source>
        <dbReference type="SAM" id="Phobius"/>
    </source>
</evidence>
<protein>
    <submittedName>
        <fullName evidence="7">O-antigen polymerase</fullName>
    </submittedName>
</protein>
<dbReference type="eggNOG" id="COG3307">
    <property type="taxonomic scope" value="Bacteria"/>
</dbReference>
<dbReference type="PANTHER" id="PTHR37422:SF13">
    <property type="entry name" value="LIPOPOLYSACCHARIDE BIOSYNTHESIS PROTEIN PA4999-RELATED"/>
    <property type="match status" value="1"/>
</dbReference>
<dbReference type="EMBL" id="CP001322">
    <property type="protein sequence ID" value="ACL06244.1"/>
    <property type="molecule type" value="Genomic_DNA"/>
</dbReference>
<feature type="transmembrane region" description="Helical" evidence="5">
    <location>
        <begin position="382"/>
        <end position="404"/>
    </location>
</feature>
<evidence type="ECO:0000259" key="6">
    <source>
        <dbReference type="Pfam" id="PF04932"/>
    </source>
</evidence>
<proteinExistence type="predicted"/>
<dbReference type="GO" id="GO:0016020">
    <property type="term" value="C:membrane"/>
    <property type="evidence" value="ECO:0007669"/>
    <property type="project" value="UniProtKB-SubCell"/>
</dbReference>
<evidence type="ECO:0000256" key="1">
    <source>
        <dbReference type="ARBA" id="ARBA00004141"/>
    </source>
</evidence>
<feature type="transmembrane region" description="Helical" evidence="5">
    <location>
        <begin position="78"/>
        <end position="101"/>
    </location>
</feature>
<feature type="transmembrane region" description="Helical" evidence="5">
    <location>
        <begin position="411"/>
        <end position="428"/>
    </location>
</feature>
<keyword evidence="8" id="KW-1185">Reference proteome</keyword>
<dbReference type="PANTHER" id="PTHR37422">
    <property type="entry name" value="TEICHURONIC ACID BIOSYNTHESIS PROTEIN TUAE"/>
    <property type="match status" value="1"/>
</dbReference>
<feature type="transmembrane region" description="Helical" evidence="5">
    <location>
        <begin position="108"/>
        <end position="129"/>
    </location>
</feature>
<evidence type="ECO:0000313" key="7">
    <source>
        <dbReference type="EMBL" id="ACL06244.1"/>
    </source>
</evidence>
<reference evidence="7 8" key="1">
    <citation type="journal article" date="2012" name="Environ. Microbiol.">
        <title>The genome sequence of Desulfatibacillum alkenivorans AK-01: a blueprint for anaerobic alkane oxidation.</title>
        <authorList>
            <person name="Callaghan A.V."/>
            <person name="Morris B.E."/>
            <person name="Pereira I.A."/>
            <person name="McInerney M.J."/>
            <person name="Austin R.N."/>
            <person name="Groves J.T."/>
            <person name="Kukor J.J."/>
            <person name="Suflita J.M."/>
            <person name="Young L.Y."/>
            <person name="Zylstra G.J."/>
            <person name="Wawrik B."/>
        </authorList>
    </citation>
    <scope>NUCLEOTIDE SEQUENCE [LARGE SCALE GENOMIC DNA]</scope>
    <source>
        <strain evidence="7 8">AK-01</strain>
    </source>
</reference>
<evidence type="ECO:0000256" key="4">
    <source>
        <dbReference type="ARBA" id="ARBA00023136"/>
    </source>
</evidence>
<dbReference type="InterPro" id="IPR051533">
    <property type="entry name" value="WaaL-like"/>
</dbReference>
<evidence type="ECO:0000256" key="2">
    <source>
        <dbReference type="ARBA" id="ARBA00022692"/>
    </source>
</evidence>
<keyword evidence="3 5" id="KW-1133">Transmembrane helix</keyword>
<dbReference type="Proteomes" id="UP000000739">
    <property type="component" value="Chromosome"/>
</dbReference>
<accession>B8FNG3</accession>